<keyword evidence="2" id="KW-1185">Reference proteome</keyword>
<reference evidence="2" key="1">
    <citation type="journal article" date="2022" name="Mol. Ecol. Resour.">
        <title>The genomes of chicory, endive, great burdock and yacon provide insights into Asteraceae palaeo-polyploidization history and plant inulin production.</title>
        <authorList>
            <person name="Fan W."/>
            <person name="Wang S."/>
            <person name="Wang H."/>
            <person name="Wang A."/>
            <person name="Jiang F."/>
            <person name="Liu H."/>
            <person name="Zhao H."/>
            <person name="Xu D."/>
            <person name="Zhang Y."/>
        </authorList>
    </citation>
    <scope>NUCLEOTIDE SEQUENCE [LARGE SCALE GENOMIC DNA]</scope>
    <source>
        <strain evidence="2">cv. Yunnan</strain>
    </source>
</reference>
<protein>
    <submittedName>
        <fullName evidence="1">Uncharacterized protein</fullName>
    </submittedName>
</protein>
<reference evidence="1 2" key="2">
    <citation type="journal article" date="2022" name="Mol. Ecol. Resour.">
        <title>The genomes of chicory, endive, great burdock and yacon provide insights into Asteraceae paleo-polyploidization history and plant inulin production.</title>
        <authorList>
            <person name="Fan W."/>
            <person name="Wang S."/>
            <person name="Wang H."/>
            <person name="Wang A."/>
            <person name="Jiang F."/>
            <person name="Liu H."/>
            <person name="Zhao H."/>
            <person name="Xu D."/>
            <person name="Zhang Y."/>
        </authorList>
    </citation>
    <scope>NUCLEOTIDE SEQUENCE [LARGE SCALE GENOMIC DNA]</scope>
    <source>
        <strain evidence="2">cv. Yunnan</strain>
        <tissue evidence="1">Leaves</tissue>
    </source>
</reference>
<sequence length="101" mass="12122">MNNSVVIRGFTSTTFFFNKCVCEIIEILHSQPFIFLQSFKKGDHQSIIFHEVFRFHILVTCFQFEDHSTLNFTSLFKWLSIYMIKNKKERHQPKAFSLRLL</sequence>
<evidence type="ECO:0000313" key="1">
    <source>
        <dbReference type="EMBL" id="KAI3713102.1"/>
    </source>
</evidence>
<comment type="caution">
    <text evidence="1">The sequence shown here is derived from an EMBL/GenBank/DDBJ whole genome shotgun (WGS) entry which is preliminary data.</text>
</comment>
<dbReference type="Proteomes" id="UP001056120">
    <property type="component" value="Linkage Group LG24"/>
</dbReference>
<organism evidence="1 2">
    <name type="scientific">Smallanthus sonchifolius</name>
    <dbReference type="NCBI Taxonomy" id="185202"/>
    <lineage>
        <taxon>Eukaryota</taxon>
        <taxon>Viridiplantae</taxon>
        <taxon>Streptophyta</taxon>
        <taxon>Embryophyta</taxon>
        <taxon>Tracheophyta</taxon>
        <taxon>Spermatophyta</taxon>
        <taxon>Magnoliopsida</taxon>
        <taxon>eudicotyledons</taxon>
        <taxon>Gunneridae</taxon>
        <taxon>Pentapetalae</taxon>
        <taxon>asterids</taxon>
        <taxon>campanulids</taxon>
        <taxon>Asterales</taxon>
        <taxon>Asteraceae</taxon>
        <taxon>Asteroideae</taxon>
        <taxon>Heliantheae alliance</taxon>
        <taxon>Millerieae</taxon>
        <taxon>Smallanthus</taxon>
    </lineage>
</organism>
<proteinExistence type="predicted"/>
<accession>A0ACB9ASH7</accession>
<dbReference type="EMBL" id="CM042041">
    <property type="protein sequence ID" value="KAI3713102.1"/>
    <property type="molecule type" value="Genomic_DNA"/>
</dbReference>
<name>A0ACB9ASH7_9ASTR</name>
<gene>
    <name evidence="1" type="ORF">L1987_71673</name>
</gene>
<evidence type="ECO:0000313" key="2">
    <source>
        <dbReference type="Proteomes" id="UP001056120"/>
    </source>
</evidence>